<sequence>MLRAATVGPRVAAATTLSNSPARRMSFYIWN</sequence>
<evidence type="ECO:0000313" key="2">
    <source>
        <dbReference type="Proteomes" id="UP000010087"/>
    </source>
</evidence>
<dbReference type="Proteomes" id="UP000010087">
    <property type="component" value="Chromosome 1"/>
</dbReference>
<dbReference type="AlphaFoldDB" id="A0A0H3HJR9"/>
<proteinExistence type="predicted"/>
<gene>
    <name evidence="1" type="ordered locus">BP1026B_I0528</name>
</gene>
<dbReference type="EMBL" id="CP002833">
    <property type="protein sequence ID" value="AFI65193.1"/>
    <property type="molecule type" value="Genomic_DNA"/>
</dbReference>
<protein>
    <submittedName>
        <fullName evidence="1">Uncharacterized protein</fullName>
    </submittedName>
</protein>
<reference evidence="1 2" key="1">
    <citation type="journal article" date="2012" name="PLoS ONE">
        <title>Evolution of Burkholderia pseudomallei in recurrent melioidosis.</title>
        <authorList>
            <person name="Hayden H.S."/>
            <person name="Lim R."/>
            <person name="Brittnacher M.J."/>
            <person name="Sims E.H."/>
            <person name="Ramage E.R."/>
            <person name="Fong C."/>
            <person name="Wu Z."/>
            <person name="Crist E."/>
            <person name="Chang J."/>
            <person name="Zhou Y."/>
            <person name="Radey M."/>
            <person name="Rohmer L."/>
            <person name="Haugen E."/>
            <person name="Gillett W."/>
            <person name="Wuthiekanun V."/>
            <person name="Peacock S.J."/>
            <person name="Kaul R."/>
            <person name="Miller S.I."/>
            <person name="Manoil C."/>
            <person name="Jacobs M.A."/>
        </authorList>
    </citation>
    <scope>NUCLEOTIDE SEQUENCE [LARGE SCALE GENOMIC DNA]</scope>
    <source>
        <strain evidence="1 2">1026b</strain>
    </source>
</reference>
<evidence type="ECO:0000313" key="1">
    <source>
        <dbReference type="EMBL" id="AFI65193.1"/>
    </source>
</evidence>
<dbReference type="PATRIC" id="fig|884204.3.peg.571"/>
<accession>A0A0H3HJR9</accession>
<organism evidence="1 2">
    <name type="scientific">Burkholderia pseudomallei (strain 1026b)</name>
    <dbReference type="NCBI Taxonomy" id="884204"/>
    <lineage>
        <taxon>Bacteria</taxon>
        <taxon>Pseudomonadati</taxon>
        <taxon>Pseudomonadota</taxon>
        <taxon>Betaproteobacteria</taxon>
        <taxon>Burkholderiales</taxon>
        <taxon>Burkholderiaceae</taxon>
        <taxon>Burkholderia</taxon>
        <taxon>pseudomallei group</taxon>
    </lineage>
</organism>
<dbReference type="KEGG" id="bpz:BP1026B_I0528"/>
<name>A0A0H3HJR9_BURP2</name>